<dbReference type="OrthoDB" id="1142316at2"/>
<evidence type="ECO:0000259" key="2">
    <source>
        <dbReference type="Pfam" id="PF01266"/>
    </source>
</evidence>
<evidence type="ECO:0000313" key="5">
    <source>
        <dbReference type="Proteomes" id="UP000285211"/>
    </source>
</evidence>
<reference evidence="4 5" key="1">
    <citation type="submission" date="2019-01" db="EMBL/GenBank/DDBJ databases">
        <authorList>
            <person name="Chen W.-M."/>
        </authorList>
    </citation>
    <scope>NUCLEOTIDE SEQUENCE [LARGE SCALE GENOMIC DNA]</scope>
    <source>
        <strain evidence="4 5">BBQ-12</strain>
    </source>
</reference>
<keyword evidence="5" id="KW-1185">Reference proteome</keyword>
<comment type="caution">
    <text evidence="4">The sequence shown here is derived from an EMBL/GenBank/DDBJ whole genome shotgun (WGS) entry which is preliminary data.</text>
</comment>
<dbReference type="PRINTS" id="PR00420">
    <property type="entry name" value="RNGMNOXGNASE"/>
</dbReference>
<evidence type="ECO:0000313" key="4">
    <source>
        <dbReference type="EMBL" id="RVT72741.1"/>
    </source>
</evidence>
<dbReference type="Pfam" id="PF01266">
    <property type="entry name" value="DAO"/>
    <property type="match status" value="1"/>
</dbReference>
<dbReference type="InterPro" id="IPR036188">
    <property type="entry name" value="FAD/NAD-bd_sf"/>
</dbReference>
<dbReference type="PANTHER" id="PTHR42685">
    <property type="entry name" value="GERANYLGERANYL DIPHOSPHATE REDUCTASE"/>
    <property type="match status" value="1"/>
</dbReference>
<protein>
    <submittedName>
        <fullName evidence="4">NAD(P)/FAD-dependent oxidoreductase</fullName>
    </submittedName>
</protein>
<dbReference type="PANTHER" id="PTHR42685:SF22">
    <property type="entry name" value="CONDITIONED MEDIUM FACTOR RECEPTOR 1"/>
    <property type="match status" value="1"/>
</dbReference>
<dbReference type="InterPro" id="IPR013698">
    <property type="entry name" value="Squalene_epoxidase"/>
</dbReference>
<dbReference type="InterPro" id="IPR050407">
    <property type="entry name" value="Geranylgeranyl_reductase"/>
</dbReference>
<comment type="subcellular location">
    <subcellularLocation>
        <location evidence="1">Membrane</location>
        <topology evidence="1">Multi-pass membrane protein</topology>
    </subcellularLocation>
</comment>
<evidence type="ECO:0000259" key="3">
    <source>
        <dbReference type="Pfam" id="PF08491"/>
    </source>
</evidence>
<dbReference type="GO" id="GO:0004506">
    <property type="term" value="F:squalene monooxygenase activity"/>
    <property type="evidence" value="ECO:0007669"/>
    <property type="project" value="InterPro"/>
</dbReference>
<dbReference type="EMBL" id="SACJ01000012">
    <property type="protein sequence ID" value="RVT72741.1"/>
    <property type="molecule type" value="Genomic_DNA"/>
</dbReference>
<dbReference type="SUPFAM" id="SSF51905">
    <property type="entry name" value="FAD/NAD(P)-binding domain"/>
    <property type="match status" value="1"/>
</dbReference>
<dbReference type="Proteomes" id="UP000285211">
    <property type="component" value="Unassembled WGS sequence"/>
</dbReference>
<dbReference type="GO" id="GO:0050660">
    <property type="term" value="F:flavin adenine dinucleotide binding"/>
    <property type="evidence" value="ECO:0007669"/>
    <property type="project" value="InterPro"/>
</dbReference>
<accession>A0A3S2UKW4</accession>
<name>A0A3S2UKW4_9FLAO</name>
<dbReference type="RefSeq" id="WP_128196950.1">
    <property type="nucleotide sequence ID" value="NZ_SACJ01000012.1"/>
</dbReference>
<sequence length="379" mass="43023">MKKDKAILIVGGGLAGLTAAIHLSKIGLKVILIEKNEFPKHKVCGEYISNEVLSYLNWLNVDCEDLKPTHFTRFQFSFLDGKTLDNNLPLGGFGVSRYLLDDFLCKKAIENGCEIIQDSVESISFSENQFTLTTAENAVFKSEILIGAFGKRSNIDQKLERAFIHKKAPWLAVKAHYSGVFPNDLVGLYHFEGGYCGVSKVENERINICYLADYKTFKQYKNIEEYQMNVVSKNPYLKSILNNCVQLFEKPLTISQISFDKKKAVENHILMIGDTAGLIHPLCGNGMAMAIHSAKIVSELIGNYFNNEIKSRQELETKYQKDWNRNFKNRLRMGRLLAAVLQKQKLAALIMRIIIKFPFLLAVIIRQTHGKPIYIDPKC</sequence>
<dbReference type="Pfam" id="PF08491">
    <property type="entry name" value="SE"/>
    <property type="match status" value="1"/>
</dbReference>
<dbReference type="AlphaFoldDB" id="A0A3S2UKW4"/>
<dbReference type="InterPro" id="IPR006076">
    <property type="entry name" value="FAD-dep_OxRdtase"/>
</dbReference>
<gene>
    <name evidence="4" type="ORF">EOD40_15120</name>
</gene>
<feature type="domain" description="Squalene epoxidase" evidence="3">
    <location>
        <begin position="260"/>
        <end position="317"/>
    </location>
</feature>
<organism evidence="4 5">
    <name type="scientific">Flavobacterium sufflavum</name>
    <dbReference type="NCBI Taxonomy" id="1921138"/>
    <lineage>
        <taxon>Bacteria</taxon>
        <taxon>Pseudomonadati</taxon>
        <taxon>Bacteroidota</taxon>
        <taxon>Flavobacteriia</taxon>
        <taxon>Flavobacteriales</taxon>
        <taxon>Flavobacteriaceae</taxon>
        <taxon>Flavobacterium</taxon>
    </lineage>
</organism>
<feature type="domain" description="FAD dependent oxidoreductase" evidence="2">
    <location>
        <begin position="7"/>
        <end position="39"/>
    </location>
</feature>
<dbReference type="GO" id="GO:0016020">
    <property type="term" value="C:membrane"/>
    <property type="evidence" value="ECO:0007669"/>
    <property type="project" value="UniProtKB-SubCell"/>
</dbReference>
<proteinExistence type="predicted"/>
<evidence type="ECO:0000256" key="1">
    <source>
        <dbReference type="ARBA" id="ARBA00004141"/>
    </source>
</evidence>
<dbReference type="Gene3D" id="3.50.50.60">
    <property type="entry name" value="FAD/NAD(P)-binding domain"/>
    <property type="match status" value="1"/>
</dbReference>